<keyword evidence="1" id="KW-0479">Metal-binding</keyword>
<dbReference type="Pfam" id="PF05485">
    <property type="entry name" value="THAP"/>
    <property type="match status" value="1"/>
</dbReference>
<feature type="domain" description="THAP-type" evidence="6">
    <location>
        <begin position="1"/>
        <end position="89"/>
    </location>
</feature>
<evidence type="ECO:0000259" key="6">
    <source>
        <dbReference type="PROSITE" id="PS50950"/>
    </source>
</evidence>
<evidence type="ECO:0000313" key="7">
    <source>
        <dbReference type="EMBL" id="KAK8779232.1"/>
    </source>
</evidence>
<keyword evidence="3" id="KW-0862">Zinc</keyword>
<gene>
    <name evidence="7" type="ORF">V5799_019425</name>
</gene>
<dbReference type="PROSITE" id="PS50950">
    <property type="entry name" value="ZF_THAP"/>
    <property type="match status" value="1"/>
</dbReference>
<evidence type="ECO:0000256" key="4">
    <source>
        <dbReference type="ARBA" id="ARBA00023125"/>
    </source>
</evidence>
<dbReference type="GO" id="GO:0003677">
    <property type="term" value="F:DNA binding"/>
    <property type="evidence" value="ECO:0007669"/>
    <property type="project" value="UniProtKB-UniRule"/>
</dbReference>
<dbReference type="Proteomes" id="UP001321473">
    <property type="component" value="Unassembled WGS sequence"/>
</dbReference>
<evidence type="ECO:0000256" key="3">
    <source>
        <dbReference type="ARBA" id="ARBA00022833"/>
    </source>
</evidence>
<dbReference type="InterPro" id="IPR006612">
    <property type="entry name" value="THAP_Znf"/>
</dbReference>
<dbReference type="SUPFAM" id="SSF57716">
    <property type="entry name" value="Glucocorticoid receptor-like (DNA-binding domain)"/>
    <property type="match status" value="1"/>
</dbReference>
<accession>A0AAQ4EXA6</accession>
<dbReference type="PANTHER" id="PTHR46927">
    <property type="entry name" value="AGAP005574-PA"/>
    <property type="match status" value="1"/>
</dbReference>
<keyword evidence="4 5" id="KW-0238">DNA-binding</keyword>
<comment type="caution">
    <text evidence="7">The sequence shown here is derived from an EMBL/GenBank/DDBJ whole genome shotgun (WGS) entry which is preliminary data.</text>
</comment>
<reference evidence="7 8" key="1">
    <citation type="journal article" date="2023" name="Arcadia Sci">
        <title>De novo assembly of a long-read Amblyomma americanum tick genome.</title>
        <authorList>
            <person name="Chou S."/>
            <person name="Poskanzer K.E."/>
            <person name="Rollins M."/>
            <person name="Thuy-Boun P.S."/>
        </authorList>
    </citation>
    <scope>NUCLEOTIDE SEQUENCE [LARGE SCALE GENOMIC DNA]</scope>
    <source>
        <strain evidence="7">F_SG_1</strain>
        <tissue evidence="7">Salivary glands</tissue>
    </source>
</reference>
<evidence type="ECO:0000256" key="5">
    <source>
        <dbReference type="PROSITE-ProRule" id="PRU00309"/>
    </source>
</evidence>
<dbReference type="Gene3D" id="6.20.210.20">
    <property type="entry name" value="THAP domain"/>
    <property type="match status" value="1"/>
</dbReference>
<keyword evidence="8" id="KW-1185">Reference proteome</keyword>
<proteinExistence type="predicted"/>
<dbReference type="InterPro" id="IPR052224">
    <property type="entry name" value="THAP_domain_protein"/>
</dbReference>
<dbReference type="SMART" id="SM00980">
    <property type="entry name" value="THAP"/>
    <property type="match status" value="1"/>
</dbReference>
<keyword evidence="2 5" id="KW-0863">Zinc-finger</keyword>
<dbReference type="EMBL" id="JARKHS020010016">
    <property type="protein sequence ID" value="KAK8779232.1"/>
    <property type="molecule type" value="Genomic_DNA"/>
</dbReference>
<organism evidence="7 8">
    <name type="scientific">Amblyomma americanum</name>
    <name type="common">Lone star tick</name>
    <dbReference type="NCBI Taxonomy" id="6943"/>
    <lineage>
        <taxon>Eukaryota</taxon>
        <taxon>Metazoa</taxon>
        <taxon>Ecdysozoa</taxon>
        <taxon>Arthropoda</taxon>
        <taxon>Chelicerata</taxon>
        <taxon>Arachnida</taxon>
        <taxon>Acari</taxon>
        <taxon>Parasitiformes</taxon>
        <taxon>Ixodida</taxon>
        <taxon>Ixodoidea</taxon>
        <taxon>Ixodidae</taxon>
        <taxon>Amblyomminae</taxon>
        <taxon>Amblyomma</taxon>
    </lineage>
</organism>
<dbReference type="InterPro" id="IPR038441">
    <property type="entry name" value="THAP_Znf_sf"/>
</dbReference>
<protein>
    <recommendedName>
        <fullName evidence="6">THAP-type domain-containing protein</fullName>
    </recommendedName>
</protein>
<sequence length="189" mass="21297">MHLTYCVMDFCPSKAGDGTALHKFPRDNEQRDAWIKFVRATGRHYWTPAKTSVLCSLHFTTDSYYNMYAAELGIPAQRRLRPGAVPTVYPAAALRLLAHETGATSPKRQDEHISRWHSQPKKKRYAMGSIVLAASILFTGSSPTQVLRLLQSASIACFIKGTYDRIQKDILVLAVHKLWECQKGSLFNN</sequence>
<dbReference type="SMART" id="SM00692">
    <property type="entry name" value="DM3"/>
    <property type="match status" value="1"/>
</dbReference>
<evidence type="ECO:0000313" key="8">
    <source>
        <dbReference type="Proteomes" id="UP001321473"/>
    </source>
</evidence>
<evidence type="ECO:0000256" key="2">
    <source>
        <dbReference type="ARBA" id="ARBA00022771"/>
    </source>
</evidence>
<evidence type="ECO:0000256" key="1">
    <source>
        <dbReference type="ARBA" id="ARBA00022723"/>
    </source>
</evidence>
<dbReference type="PANTHER" id="PTHR46927:SF3">
    <property type="entry name" value="THAP-TYPE DOMAIN-CONTAINING PROTEIN"/>
    <property type="match status" value="1"/>
</dbReference>
<dbReference type="GO" id="GO:0008270">
    <property type="term" value="F:zinc ion binding"/>
    <property type="evidence" value="ECO:0007669"/>
    <property type="project" value="UniProtKB-KW"/>
</dbReference>
<dbReference type="AlphaFoldDB" id="A0AAQ4EXA6"/>
<name>A0AAQ4EXA6_AMBAM</name>